<dbReference type="PROSITE" id="PS50016">
    <property type="entry name" value="ZF_PHD_2"/>
    <property type="match status" value="1"/>
</dbReference>
<dbReference type="InterPro" id="IPR000967">
    <property type="entry name" value="Znf_NFX1"/>
</dbReference>
<evidence type="ECO:0000313" key="15">
    <source>
        <dbReference type="EMBL" id="KAK2161006.1"/>
    </source>
</evidence>
<feature type="region of interest" description="Disordered" evidence="11">
    <location>
        <begin position="141"/>
        <end position="350"/>
    </location>
</feature>
<dbReference type="PROSITE" id="PS50089">
    <property type="entry name" value="ZF_RING_2"/>
    <property type="match status" value="1"/>
</dbReference>
<proteinExistence type="inferred from homology"/>
<dbReference type="InterPro" id="IPR001841">
    <property type="entry name" value="Znf_RING"/>
</dbReference>
<evidence type="ECO:0000259" key="14">
    <source>
        <dbReference type="PROSITE" id="PS51061"/>
    </source>
</evidence>
<feature type="region of interest" description="Disordered" evidence="11">
    <location>
        <begin position="1"/>
        <end position="20"/>
    </location>
</feature>
<evidence type="ECO:0000256" key="5">
    <source>
        <dbReference type="ARBA" id="ARBA00022771"/>
    </source>
</evidence>
<dbReference type="GO" id="GO:0000981">
    <property type="term" value="F:DNA-binding transcription factor activity, RNA polymerase II-specific"/>
    <property type="evidence" value="ECO:0007669"/>
    <property type="project" value="TreeGrafter"/>
</dbReference>
<dbReference type="InterPro" id="IPR036867">
    <property type="entry name" value="R3H_dom_sf"/>
</dbReference>
<dbReference type="SMART" id="SM00438">
    <property type="entry name" value="ZnF_NFX"/>
    <property type="match status" value="9"/>
</dbReference>
<feature type="compositionally biased region" description="Polar residues" evidence="11">
    <location>
        <begin position="1"/>
        <end position="17"/>
    </location>
</feature>
<dbReference type="PROSITE" id="PS51061">
    <property type="entry name" value="R3H"/>
    <property type="match status" value="1"/>
</dbReference>
<dbReference type="AlphaFoldDB" id="A0AAD9NAG6"/>
<organism evidence="15 16">
    <name type="scientific">Ridgeia piscesae</name>
    <name type="common">Tubeworm</name>
    <dbReference type="NCBI Taxonomy" id="27915"/>
    <lineage>
        <taxon>Eukaryota</taxon>
        <taxon>Metazoa</taxon>
        <taxon>Spiralia</taxon>
        <taxon>Lophotrochozoa</taxon>
        <taxon>Annelida</taxon>
        <taxon>Polychaeta</taxon>
        <taxon>Sedentaria</taxon>
        <taxon>Canalipalpata</taxon>
        <taxon>Sabellida</taxon>
        <taxon>Siboglinidae</taxon>
        <taxon>Ridgeia</taxon>
    </lineage>
</organism>
<evidence type="ECO:0000256" key="2">
    <source>
        <dbReference type="ARBA" id="ARBA00007269"/>
    </source>
</evidence>
<dbReference type="Proteomes" id="UP001209878">
    <property type="component" value="Unassembled WGS sequence"/>
</dbReference>
<evidence type="ECO:0000256" key="4">
    <source>
        <dbReference type="ARBA" id="ARBA00022737"/>
    </source>
</evidence>
<keyword evidence="5 10" id="KW-0863">Zinc-finger</keyword>
<dbReference type="CDD" id="cd16696">
    <property type="entry name" value="RING-CH-C4HC3_NFX1"/>
    <property type="match status" value="1"/>
</dbReference>
<evidence type="ECO:0000256" key="6">
    <source>
        <dbReference type="ARBA" id="ARBA00022833"/>
    </source>
</evidence>
<dbReference type="GO" id="GO:0008270">
    <property type="term" value="F:zinc ion binding"/>
    <property type="evidence" value="ECO:0007669"/>
    <property type="project" value="UniProtKB-KW"/>
</dbReference>
<name>A0AAD9NAG6_RIDPI</name>
<keyword evidence="9" id="KW-0539">Nucleus</keyword>
<dbReference type="SMART" id="SM00393">
    <property type="entry name" value="R3H"/>
    <property type="match status" value="1"/>
</dbReference>
<evidence type="ECO:0000256" key="3">
    <source>
        <dbReference type="ARBA" id="ARBA00022723"/>
    </source>
</evidence>
<dbReference type="Pfam" id="PF01424">
    <property type="entry name" value="R3H"/>
    <property type="match status" value="1"/>
</dbReference>
<dbReference type="PANTHER" id="PTHR12360:SF12">
    <property type="entry name" value="TRANSCRIPTIONAL REPRESSOR NF-X1"/>
    <property type="match status" value="1"/>
</dbReference>
<evidence type="ECO:0008006" key="17">
    <source>
        <dbReference type="Google" id="ProtNLM"/>
    </source>
</evidence>
<dbReference type="GO" id="GO:0005634">
    <property type="term" value="C:nucleus"/>
    <property type="evidence" value="ECO:0007669"/>
    <property type="project" value="UniProtKB-SubCell"/>
</dbReference>
<dbReference type="PANTHER" id="PTHR12360">
    <property type="entry name" value="NUCLEAR TRANSCRIPTION FACTOR, X-BOX BINDING 1 NFX1"/>
    <property type="match status" value="1"/>
</dbReference>
<feature type="compositionally biased region" description="Polar residues" evidence="11">
    <location>
        <begin position="302"/>
        <end position="316"/>
    </location>
</feature>
<comment type="similarity">
    <text evidence="2">Belongs to the NFX1 family.</text>
</comment>
<dbReference type="GO" id="GO:0000122">
    <property type="term" value="P:negative regulation of transcription by RNA polymerase II"/>
    <property type="evidence" value="ECO:0007669"/>
    <property type="project" value="TreeGrafter"/>
</dbReference>
<evidence type="ECO:0000256" key="10">
    <source>
        <dbReference type="PROSITE-ProRule" id="PRU00175"/>
    </source>
</evidence>
<dbReference type="Pfam" id="PF01422">
    <property type="entry name" value="zf-NF-X1"/>
    <property type="match status" value="8"/>
</dbReference>
<feature type="compositionally biased region" description="Polar residues" evidence="11">
    <location>
        <begin position="275"/>
        <end position="293"/>
    </location>
</feature>
<dbReference type="Gene3D" id="3.30.1370.50">
    <property type="entry name" value="R3H-like domain"/>
    <property type="match status" value="1"/>
</dbReference>
<feature type="domain" description="PHD-type" evidence="12">
    <location>
        <begin position="394"/>
        <end position="450"/>
    </location>
</feature>
<accession>A0AAD9NAG6</accession>
<dbReference type="SUPFAM" id="SSF82708">
    <property type="entry name" value="R3H domain"/>
    <property type="match status" value="1"/>
</dbReference>
<dbReference type="InterPro" id="IPR034078">
    <property type="entry name" value="NFX1_fam"/>
</dbReference>
<dbReference type="InterPro" id="IPR019787">
    <property type="entry name" value="Znf_PHD-finger"/>
</dbReference>
<dbReference type="InterPro" id="IPR001374">
    <property type="entry name" value="R3H_dom"/>
</dbReference>
<evidence type="ECO:0000256" key="8">
    <source>
        <dbReference type="ARBA" id="ARBA00023163"/>
    </source>
</evidence>
<keyword evidence="6" id="KW-0862">Zinc</keyword>
<feature type="compositionally biased region" description="Basic residues" evidence="11">
    <location>
        <begin position="198"/>
        <end position="209"/>
    </location>
</feature>
<evidence type="ECO:0000256" key="11">
    <source>
        <dbReference type="SAM" id="MobiDB-lite"/>
    </source>
</evidence>
<feature type="compositionally biased region" description="Low complexity" evidence="11">
    <location>
        <begin position="258"/>
        <end position="273"/>
    </location>
</feature>
<comment type="caution">
    <text evidence="15">The sequence shown here is derived from an EMBL/GenBank/DDBJ whole genome shotgun (WGS) entry which is preliminary data.</text>
</comment>
<evidence type="ECO:0000256" key="7">
    <source>
        <dbReference type="ARBA" id="ARBA00023015"/>
    </source>
</evidence>
<feature type="region of interest" description="Disordered" evidence="11">
    <location>
        <begin position="1161"/>
        <end position="1181"/>
    </location>
</feature>
<evidence type="ECO:0000259" key="12">
    <source>
        <dbReference type="PROSITE" id="PS50016"/>
    </source>
</evidence>
<feature type="domain" description="R3H" evidence="14">
    <location>
        <begin position="1028"/>
        <end position="1096"/>
    </location>
</feature>
<gene>
    <name evidence="15" type="ORF">NP493_1611g00016</name>
</gene>
<dbReference type="CDD" id="cd06008">
    <property type="entry name" value="NF-X1-zinc-finger"/>
    <property type="match status" value="6"/>
</dbReference>
<evidence type="ECO:0000256" key="9">
    <source>
        <dbReference type="ARBA" id="ARBA00023242"/>
    </source>
</evidence>
<dbReference type="SUPFAM" id="SSF57850">
    <property type="entry name" value="RING/U-box"/>
    <property type="match status" value="1"/>
</dbReference>
<feature type="domain" description="RING-type" evidence="13">
    <location>
        <begin position="397"/>
        <end position="448"/>
    </location>
</feature>
<reference evidence="15" key="1">
    <citation type="journal article" date="2023" name="Mol. Biol. Evol.">
        <title>Third-Generation Sequencing Reveals the Adaptive Role of the Epigenome in Three Deep-Sea Polychaetes.</title>
        <authorList>
            <person name="Perez M."/>
            <person name="Aroh O."/>
            <person name="Sun Y."/>
            <person name="Lan Y."/>
            <person name="Juniper S.K."/>
            <person name="Young C.R."/>
            <person name="Angers B."/>
            <person name="Qian P.Y."/>
        </authorList>
    </citation>
    <scope>NUCLEOTIDE SEQUENCE</scope>
    <source>
        <strain evidence="15">R07B-5</strain>
    </source>
</reference>
<evidence type="ECO:0000259" key="13">
    <source>
        <dbReference type="PROSITE" id="PS50089"/>
    </source>
</evidence>
<sequence>MDSDYMYNQSESQQPAPYSQPPVFYPPYQVLVSAPNTVSQPVYYGAVAGGDLAYPGQSADYLIGSEHGVTSAPPLEFSHGNQPMCYYGNSNVDSNPQVISTPFNAVQFFQEHARRQGSQGYQVQGQQQWSGSISEVDCNNVHGNTQSEGVYSAPPPPPVSSGNDVLPAPVVALSNPEGGNLPERENTGVRVTESARGRGQRNRGKRGRGKQGQGNVERGRRENRTEQRQDTQWGRQRPNGVNEHFDDNWTGQRESFVRNRPGPRGPTRGTVNGQYYHNSNIGDGGISRTNISDRGNRRGGYSQRQFVPQQGRYSGSKNDRRSGRGGLAIGGNRKDVHGNNTSKASDDEQVFKGRNVRHGAYDRGGGRGRHAPHVEGLDVESQRGLLIEQLSAATYECMVCCEVVRCDNAIWSCDKCYHIFHLHCIKRWARSPTAAEVDGSGWRCPACQNVTHGVPNHYRCFCNKLREPEWRGSDTPHSCGEVCGKHRPGDCPHPCNLLCHPGPCPPCQTTVTKSCSCGKTKQKVRCGQGSDVRCEKTCEKTRNCGKHSCTEVCHSGSCDPCHVTIEQDCFCGQTPRTVVCGTAESFLSAFSCDQPCNRLLLCGNHRCDQCCHPGPCPTCPLLPSVVKHCPCGKTSLSELTDVERSSCTDPIPTCTLTCDKEMTCGLADARHRCKQPCHQGACDVCEGVTEVTCRCGSLTKEMPCEVALTYTGEKLFKCDRRCNKKKHCGRHRCAQLCCVDTEHHCDQICGGKLTCRLHRCEEPCHRGNCPACWRVSFDELRCHCGAEVIYPPVPCGTPPPECRRPCTRQHPCGHRVSHPCHSEENCPPCTQLTEKWCMGGHEKRKNIPCHLTAISCGLPCGRQLTCDQHKCQRSCHKGECLTDGQTCRQPCVTLRDCGHPCNEPCHAGRRCPKSSCKTEVTLSCVCGFRTEKVMCWQQSGKDGYQKLATSMLALHMKDSQAGDSIDISNLTQEFSPRNKHLECNQACAQHERNQRVALALEIKNPDLSSKLGHPPYPQFIKDFAKQHQDFVNDVEKALSVLVNTAQQSKQAKRSHSFAPMSFEQRRVVHTLAEFYGCETQSYDHEPKKNVVATAYKNKCWHPTVTVSALVGNSSIAPIPFRHTSVLKLRSMSAAANNLGSQNMPEAAAPESGTASWASTLKASGVHKTQPEPTTDYFEMTD</sequence>
<feature type="compositionally biased region" description="Basic and acidic residues" evidence="11">
    <location>
        <begin position="217"/>
        <end position="229"/>
    </location>
</feature>
<keyword evidence="8" id="KW-0804">Transcription</keyword>
<keyword evidence="16" id="KW-1185">Reference proteome</keyword>
<evidence type="ECO:0000256" key="1">
    <source>
        <dbReference type="ARBA" id="ARBA00004123"/>
    </source>
</evidence>
<keyword evidence="3" id="KW-0479">Metal-binding</keyword>
<comment type="subcellular location">
    <subcellularLocation>
        <location evidence="1">Nucleus</location>
    </subcellularLocation>
</comment>
<keyword evidence="7" id="KW-0805">Transcription regulation</keyword>
<evidence type="ECO:0000313" key="16">
    <source>
        <dbReference type="Proteomes" id="UP001209878"/>
    </source>
</evidence>
<dbReference type="GO" id="GO:0000977">
    <property type="term" value="F:RNA polymerase II transcription regulatory region sequence-specific DNA binding"/>
    <property type="evidence" value="ECO:0007669"/>
    <property type="project" value="TreeGrafter"/>
</dbReference>
<keyword evidence="4" id="KW-0677">Repeat</keyword>
<protein>
    <recommendedName>
        <fullName evidence="17">Transcriptional repressor NF-X1</fullName>
    </recommendedName>
</protein>
<dbReference type="EMBL" id="JAODUO010001609">
    <property type="protein sequence ID" value="KAK2161006.1"/>
    <property type="molecule type" value="Genomic_DNA"/>
</dbReference>